<evidence type="ECO:0000313" key="2">
    <source>
        <dbReference type="EMBL" id="GKX29499.1"/>
    </source>
</evidence>
<keyword evidence="1" id="KW-0732">Signal</keyword>
<comment type="caution">
    <text evidence="2">The sequence shown here is derived from an EMBL/GenBank/DDBJ whole genome shotgun (WGS) entry which is preliminary data.</text>
</comment>
<dbReference type="InterPro" id="IPR002816">
    <property type="entry name" value="TraB/PrgY/GumN_fam"/>
</dbReference>
<name>A0A9W5YCP7_9FIRM</name>
<keyword evidence="3" id="KW-1185">Reference proteome</keyword>
<feature type="chain" id="PRO_5040963309" evidence="1">
    <location>
        <begin position="30"/>
        <end position="494"/>
    </location>
</feature>
<dbReference type="CDD" id="cd14789">
    <property type="entry name" value="Tiki"/>
    <property type="match status" value="1"/>
</dbReference>
<proteinExistence type="predicted"/>
<gene>
    <name evidence="2" type="ORF">SH1V18_19790</name>
</gene>
<sequence>MKQIVKKITILCMALVLCLSTLNLQVAYANEEPINQPVNQPEQPSMWALEDVQMLSIYDIIDLSMFSDYNAFITNRELYTVGIRLYEKITGENVTDEDISIDDMALIKASYKVFNVFLQQSDLNLITTRKNVVDVLYGVIKKSAPTFEYNYDYIVDYEDITPSDNVDSVKYLVSNRLLNGVSDERLELNNSCTKEQLFALASRTYYYVIQKLDKAAKGLFWKVEGEKSTVYLLGSIHIADSSIYPMNDDILNAYDSSDALSVEVDIFGSAEGLAYMQEKMVYQDGTTIDQVLSKETYKLYVDKMESLGIKKEQYDVLKPWSAAFFIQNSEAAESSIQAGLGVDVFLMSKALNTKPIIEIEGYKFQTDLFNSFNDEIQEAFLLSSLISPENNTDSNSDVEVLDNVAVITNMLAAWKSGDIKGIEKYIVFDENNVDEFNKKFLVERNEHMYENVLNYLNDDEGKTYFVVVGAAHMITNSGIVKKLKDKGYEVEQIR</sequence>
<dbReference type="EMBL" id="BRLB01000004">
    <property type="protein sequence ID" value="GKX29499.1"/>
    <property type="molecule type" value="Genomic_DNA"/>
</dbReference>
<accession>A0A9W5YCP7</accession>
<dbReference type="PANTHER" id="PTHR40590:SF1">
    <property type="entry name" value="CYTOPLASMIC PROTEIN"/>
    <property type="match status" value="1"/>
</dbReference>
<protein>
    <submittedName>
        <fullName evidence="2">Uncharacterized protein</fullName>
    </submittedName>
</protein>
<dbReference type="Pfam" id="PF01963">
    <property type="entry name" value="TraB_PrgY_gumN"/>
    <property type="match status" value="1"/>
</dbReference>
<dbReference type="InterPro" id="IPR047111">
    <property type="entry name" value="YbaP-like"/>
</dbReference>
<dbReference type="PANTHER" id="PTHR40590">
    <property type="entry name" value="CYTOPLASMIC PROTEIN-RELATED"/>
    <property type="match status" value="1"/>
</dbReference>
<organism evidence="2 3">
    <name type="scientific">Vallitalea longa</name>
    <dbReference type="NCBI Taxonomy" id="2936439"/>
    <lineage>
        <taxon>Bacteria</taxon>
        <taxon>Bacillati</taxon>
        <taxon>Bacillota</taxon>
        <taxon>Clostridia</taxon>
        <taxon>Lachnospirales</taxon>
        <taxon>Vallitaleaceae</taxon>
        <taxon>Vallitalea</taxon>
    </lineage>
</organism>
<dbReference type="RefSeq" id="WP_281815013.1">
    <property type="nucleotide sequence ID" value="NZ_BRLB01000004.1"/>
</dbReference>
<feature type="signal peptide" evidence="1">
    <location>
        <begin position="1"/>
        <end position="29"/>
    </location>
</feature>
<evidence type="ECO:0000313" key="3">
    <source>
        <dbReference type="Proteomes" id="UP001144256"/>
    </source>
</evidence>
<dbReference type="AlphaFoldDB" id="A0A9W5YCP7"/>
<reference evidence="2" key="1">
    <citation type="submission" date="2022-06" db="EMBL/GenBank/DDBJ databases">
        <title>Vallitalea longa sp. nov., an anaerobic bacterium isolated from marine sediment.</title>
        <authorList>
            <person name="Hirano S."/>
            <person name="Terahara T."/>
            <person name="Mori K."/>
            <person name="Hamada M."/>
            <person name="Matsumoto R."/>
            <person name="Kobayashi T."/>
        </authorList>
    </citation>
    <scope>NUCLEOTIDE SEQUENCE</scope>
    <source>
        <strain evidence="2">SH18-1</strain>
    </source>
</reference>
<dbReference type="Proteomes" id="UP001144256">
    <property type="component" value="Unassembled WGS sequence"/>
</dbReference>
<evidence type="ECO:0000256" key="1">
    <source>
        <dbReference type="SAM" id="SignalP"/>
    </source>
</evidence>